<evidence type="ECO:0000313" key="2">
    <source>
        <dbReference type="EMBL" id="ABE53362.1"/>
    </source>
</evidence>
<dbReference type="Proteomes" id="UP000001982">
    <property type="component" value="Chromosome"/>
</dbReference>
<feature type="transmembrane region" description="Helical" evidence="1">
    <location>
        <begin position="6"/>
        <end position="24"/>
    </location>
</feature>
<dbReference type="STRING" id="318161.Sden_0065"/>
<accession>Q12T64</accession>
<reference evidence="2 3" key="1">
    <citation type="submission" date="2006-03" db="EMBL/GenBank/DDBJ databases">
        <title>Complete sequence of Shewanella denitrificans OS217.</title>
        <authorList>
            <consortium name="US DOE Joint Genome Institute"/>
            <person name="Copeland A."/>
            <person name="Lucas S."/>
            <person name="Lapidus A."/>
            <person name="Barry K."/>
            <person name="Detter J.C."/>
            <person name="Glavina del Rio T."/>
            <person name="Hammon N."/>
            <person name="Israni S."/>
            <person name="Dalin E."/>
            <person name="Tice H."/>
            <person name="Pitluck S."/>
            <person name="Brettin T."/>
            <person name="Bruce D."/>
            <person name="Han C."/>
            <person name="Tapia R."/>
            <person name="Gilna P."/>
            <person name="Kiss H."/>
            <person name="Schmutz J."/>
            <person name="Larimer F."/>
            <person name="Land M."/>
            <person name="Hauser L."/>
            <person name="Kyrpides N."/>
            <person name="Lykidis A."/>
            <person name="Richardson P."/>
        </authorList>
    </citation>
    <scope>NUCLEOTIDE SEQUENCE [LARGE SCALE GENOMIC DNA]</scope>
    <source>
        <strain evidence="3">OS217 / ATCC BAA-1090 / DSM 15013</strain>
    </source>
</reference>
<evidence type="ECO:0000313" key="3">
    <source>
        <dbReference type="Proteomes" id="UP000001982"/>
    </source>
</evidence>
<dbReference type="eggNOG" id="ENOG5033HTK">
    <property type="taxonomic scope" value="Bacteria"/>
</dbReference>
<sequence length="88" mass="10157">MENDLFKLTLVVVIGVSVMASEMYKQYLRAKRRQPACDGQSHLNTTSVDSQLKTELMAQNQALKARIEVLERLVTEDSYELKQQFKHL</sequence>
<dbReference type="AlphaFoldDB" id="Q12T64"/>
<keyword evidence="3" id="KW-1185">Reference proteome</keyword>
<proteinExistence type="predicted"/>
<evidence type="ECO:0008006" key="4">
    <source>
        <dbReference type="Google" id="ProtNLM"/>
    </source>
</evidence>
<keyword evidence="1" id="KW-0812">Transmembrane</keyword>
<protein>
    <recommendedName>
        <fullName evidence="4">Phage shock protein B</fullName>
    </recommendedName>
</protein>
<dbReference type="EMBL" id="CP000302">
    <property type="protein sequence ID" value="ABE53362.1"/>
    <property type="molecule type" value="Genomic_DNA"/>
</dbReference>
<dbReference type="HOGENOM" id="CLU_190005_0_0_6"/>
<dbReference type="KEGG" id="sdn:Sden_0065"/>
<keyword evidence="1" id="KW-0472">Membrane</keyword>
<dbReference type="RefSeq" id="WP_011494531.1">
    <property type="nucleotide sequence ID" value="NC_007954.1"/>
</dbReference>
<keyword evidence="1" id="KW-1133">Transmembrane helix</keyword>
<organism evidence="2 3">
    <name type="scientific">Shewanella denitrificans (strain OS217 / ATCC BAA-1090 / DSM 15013)</name>
    <dbReference type="NCBI Taxonomy" id="318161"/>
    <lineage>
        <taxon>Bacteria</taxon>
        <taxon>Pseudomonadati</taxon>
        <taxon>Pseudomonadota</taxon>
        <taxon>Gammaproteobacteria</taxon>
        <taxon>Alteromonadales</taxon>
        <taxon>Shewanellaceae</taxon>
        <taxon>Shewanella</taxon>
    </lineage>
</organism>
<gene>
    <name evidence="2" type="ordered locus">Sden_0065</name>
</gene>
<name>Q12T64_SHEDO</name>
<evidence type="ECO:0000256" key="1">
    <source>
        <dbReference type="SAM" id="Phobius"/>
    </source>
</evidence>
<dbReference type="OrthoDB" id="6268604at2"/>